<evidence type="ECO:0000313" key="1">
    <source>
        <dbReference type="EMBL" id="OPA79505.1"/>
    </source>
</evidence>
<dbReference type="SUPFAM" id="SSF53474">
    <property type="entry name" value="alpha/beta-Hydrolases"/>
    <property type="match status" value="1"/>
</dbReference>
<dbReference type="EMBL" id="MSZX01000003">
    <property type="protein sequence ID" value="OPA79505.1"/>
    <property type="molecule type" value="Genomic_DNA"/>
</dbReference>
<dbReference type="STRING" id="1324314.BVG16_08990"/>
<dbReference type="Proteomes" id="UP000190188">
    <property type="component" value="Unassembled WGS sequence"/>
</dbReference>
<evidence type="ECO:0000313" key="2">
    <source>
        <dbReference type="Proteomes" id="UP000190188"/>
    </source>
</evidence>
<dbReference type="InterPro" id="IPR000801">
    <property type="entry name" value="Esterase-like"/>
</dbReference>
<accession>A0A1T2XI72</accession>
<organism evidence="1 2">
    <name type="scientific">Paenibacillus selenitireducens</name>
    <dbReference type="NCBI Taxonomy" id="1324314"/>
    <lineage>
        <taxon>Bacteria</taxon>
        <taxon>Bacillati</taxon>
        <taxon>Bacillota</taxon>
        <taxon>Bacilli</taxon>
        <taxon>Bacillales</taxon>
        <taxon>Paenibacillaceae</taxon>
        <taxon>Paenibacillus</taxon>
    </lineage>
</organism>
<keyword evidence="2" id="KW-1185">Reference proteome</keyword>
<dbReference type="InterPro" id="IPR029058">
    <property type="entry name" value="AB_hydrolase_fold"/>
</dbReference>
<dbReference type="Gene3D" id="3.40.50.1820">
    <property type="entry name" value="alpha/beta hydrolase"/>
    <property type="match status" value="1"/>
</dbReference>
<dbReference type="PANTHER" id="PTHR48098">
    <property type="entry name" value="ENTEROCHELIN ESTERASE-RELATED"/>
    <property type="match status" value="1"/>
</dbReference>
<sequence length="270" mass="30291">MSSTTLKAVFYSESLQKEMNVNVYLPPNYDAQDKYPVLYVLHSYKLNEDHWFKALNITKKADELITSGKIEPMIIVAPKIDNSFGVNSADHTGYVDGSGKPGDEGVLNAGKYEDYITKDVISYVDSHFNTIKSRNSRYIGGTSMGGFAALHIALRHPNLYSKVGGHSPALFVGKMWDVLEKMIYPTSTVRQENDPLALAASQKLNKLNIYLDCGDQDDFKEGTKKLSDILQAQKTKSFEFHTTPGGKHDDAYWSSQVENYLLFYGGFDRE</sequence>
<dbReference type="AlphaFoldDB" id="A0A1T2XI72"/>
<dbReference type="InterPro" id="IPR050583">
    <property type="entry name" value="Mycobacterial_A85_antigen"/>
</dbReference>
<dbReference type="Pfam" id="PF00756">
    <property type="entry name" value="Esterase"/>
    <property type="match status" value="1"/>
</dbReference>
<gene>
    <name evidence="1" type="ORF">BVG16_08990</name>
</gene>
<evidence type="ECO:0008006" key="3">
    <source>
        <dbReference type="Google" id="ProtNLM"/>
    </source>
</evidence>
<protein>
    <recommendedName>
        <fullName evidence="3">Esterase</fullName>
    </recommendedName>
</protein>
<reference evidence="1 2" key="1">
    <citation type="submission" date="2017-01" db="EMBL/GenBank/DDBJ databases">
        <title>Genome analysis of Paenibacillus selenitrireducens ES3-24.</title>
        <authorList>
            <person name="Xu D."/>
            <person name="Yao R."/>
            <person name="Zheng S."/>
        </authorList>
    </citation>
    <scope>NUCLEOTIDE SEQUENCE [LARGE SCALE GENOMIC DNA]</scope>
    <source>
        <strain evidence="1 2">ES3-24</strain>
    </source>
</reference>
<comment type="caution">
    <text evidence="1">The sequence shown here is derived from an EMBL/GenBank/DDBJ whole genome shotgun (WGS) entry which is preliminary data.</text>
</comment>
<proteinExistence type="predicted"/>
<name>A0A1T2XI72_9BACL</name>